<gene>
    <name evidence="1" type="ORF">Glove_120g57</name>
</gene>
<dbReference type="Proteomes" id="UP000266861">
    <property type="component" value="Unassembled WGS sequence"/>
</dbReference>
<sequence>MKNGTIQDKAKEFQWYLKSAKDWTRLKVIHGNLMIIEIYNSKIRLRDLRLCRLANEISSSGAYGELPYIVLNKYQHTTASDICRKISFAIIACDSELATDI</sequence>
<name>A0A397J2D3_9GLOM</name>
<reference evidence="1 2" key="1">
    <citation type="submission" date="2018-08" db="EMBL/GenBank/DDBJ databases">
        <title>Genome and evolution of the arbuscular mycorrhizal fungus Diversispora epigaea (formerly Glomus versiforme) and its bacterial endosymbionts.</title>
        <authorList>
            <person name="Sun X."/>
            <person name="Fei Z."/>
            <person name="Harrison M."/>
        </authorList>
    </citation>
    <scope>NUCLEOTIDE SEQUENCE [LARGE SCALE GENOMIC DNA]</scope>
    <source>
        <strain evidence="1 2">IT104</strain>
    </source>
</reference>
<proteinExistence type="predicted"/>
<accession>A0A397J2D3</accession>
<protein>
    <recommendedName>
        <fullName evidence="3">Protein kinase domain-containing protein</fullName>
    </recommendedName>
</protein>
<keyword evidence="2" id="KW-1185">Reference proteome</keyword>
<dbReference type="AlphaFoldDB" id="A0A397J2D3"/>
<evidence type="ECO:0000313" key="1">
    <source>
        <dbReference type="EMBL" id="RHZ81527.1"/>
    </source>
</evidence>
<evidence type="ECO:0000313" key="2">
    <source>
        <dbReference type="Proteomes" id="UP000266861"/>
    </source>
</evidence>
<evidence type="ECO:0008006" key="3">
    <source>
        <dbReference type="Google" id="ProtNLM"/>
    </source>
</evidence>
<comment type="caution">
    <text evidence="1">The sequence shown here is derived from an EMBL/GenBank/DDBJ whole genome shotgun (WGS) entry which is preliminary data.</text>
</comment>
<organism evidence="1 2">
    <name type="scientific">Diversispora epigaea</name>
    <dbReference type="NCBI Taxonomy" id="1348612"/>
    <lineage>
        <taxon>Eukaryota</taxon>
        <taxon>Fungi</taxon>
        <taxon>Fungi incertae sedis</taxon>
        <taxon>Mucoromycota</taxon>
        <taxon>Glomeromycotina</taxon>
        <taxon>Glomeromycetes</taxon>
        <taxon>Diversisporales</taxon>
        <taxon>Diversisporaceae</taxon>
        <taxon>Diversispora</taxon>
    </lineage>
</organism>
<dbReference type="EMBL" id="PQFF01000112">
    <property type="protein sequence ID" value="RHZ81527.1"/>
    <property type="molecule type" value="Genomic_DNA"/>
</dbReference>